<feature type="transmembrane region" description="Helical" evidence="2">
    <location>
        <begin position="239"/>
        <end position="261"/>
    </location>
</feature>
<feature type="compositionally biased region" description="Polar residues" evidence="1">
    <location>
        <begin position="127"/>
        <end position="137"/>
    </location>
</feature>
<protein>
    <recommendedName>
        <fullName evidence="6">Neurensin-1</fullName>
    </recommendedName>
</protein>
<evidence type="ECO:0008006" key="6">
    <source>
        <dbReference type="Google" id="ProtNLM"/>
    </source>
</evidence>
<feature type="chain" id="PRO_5040143776" description="Neurensin-1" evidence="3">
    <location>
        <begin position="25"/>
        <end position="373"/>
    </location>
</feature>
<proteinExistence type="predicted"/>
<keyword evidence="5" id="KW-1185">Reference proteome</keyword>
<dbReference type="EMBL" id="OU899034">
    <property type="protein sequence ID" value="CAH1711038.1"/>
    <property type="molecule type" value="Genomic_DNA"/>
</dbReference>
<evidence type="ECO:0000256" key="2">
    <source>
        <dbReference type="SAM" id="Phobius"/>
    </source>
</evidence>
<dbReference type="Proteomes" id="UP001154329">
    <property type="component" value="Chromosome 1"/>
</dbReference>
<feature type="region of interest" description="Disordered" evidence="1">
    <location>
        <begin position="118"/>
        <end position="175"/>
    </location>
</feature>
<evidence type="ECO:0000256" key="1">
    <source>
        <dbReference type="SAM" id="MobiDB-lite"/>
    </source>
</evidence>
<reference evidence="4" key="1">
    <citation type="submission" date="2022-02" db="EMBL/GenBank/DDBJ databases">
        <authorList>
            <person name="King R."/>
        </authorList>
    </citation>
    <scope>NUCLEOTIDE SEQUENCE</scope>
</reference>
<dbReference type="PANTHER" id="PTHR14796">
    <property type="entry name" value="NEURENSIN 1-RELATED"/>
    <property type="match status" value="1"/>
</dbReference>
<evidence type="ECO:0000313" key="5">
    <source>
        <dbReference type="Proteomes" id="UP001154329"/>
    </source>
</evidence>
<keyword evidence="2" id="KW-0472">Membrane</keyword>
<dbReference type="AlphaFoldDB" id="A0A9P0NEL7"/>
<name>A0A9P0NEL7_APHGO</name>
<sequence length="373" mass="39983">MIMTFTTDFLFHCLIYSFWTPGDPSAVGSHTANGTSAVVRTEVSAATADRRSDGEDSTGGDDGNSSGPPVLTVHMTSDNDGDSAAQVPSPSPVPGAKKGRVPAISVTTTTTTAAAKGILVHNHKKSGNTNRVSFVTNSSTSSPSPSPSHSPLAERSKKNNHQQRRSVSDEGDDVLQLPYHARTGRRLTGFGVKSYLHEFYDDPDELFQDGDGGSGGDDDDFKYFVEPEIRWYHHCCSGVFAVLGLAVMVAGAIAMAAGHLIPARDPVVRRSAHMEVIDRRAVSFNDHLASCRYVGSVVFAVGVVFTVVRFWASVIRTRPGDNGEDRVAEKLRSSEQRSSSPNKAQTVRIPITGTLENVQPDPLAIKLRFADGG</sequence>
<feature type="signal peptide" evidence="3">
    <location>
        <begin position="1"/>
        <end position="24"/>
    </location>
</feature>
<feature type="compositionally biased region" description="Low complexity" evidence="1">
    <location>
        <begin position="138"/>
        <end position="151"/>
    </location>
</feature>
<keyword evidence="2" id="KW-1133">Transmembrane helix</keyword>
<keyword evidence="3" id="KW-0732">Signal</keyword>
<feature type="transmembrane region" description="Helical" evidence="2">
    <location>
        <begin position="293"/>
        <end position="312"/>
    </location>
</feature>
<keyword evidence="2" id="KW-0812">Transmembrane</keyword>
<dbReference type="GO" id="GO:0043005">
    <property type="term" value="C:neuron projection"/>
    <property type="evidence" value="ECO:0007669"/>
    <property type="project" value="TreeGrafter"/>
</dbReference>
<dbReference type="GO" id="GO:0007399">
    <property type="term" value="P:nervous system development"/>
    <property type="evidence" value="ECO:0007669"/>
    <property type="project" value="TreeGrafter"/>
</dbReference>
<evidence type="ECO:0000256" key="3">
    <source>
        <dbReference type="SAM" id="SignalP"/>
    </source>
</evidence>
<dbReference type="InterPro" id="IPR024883">
    <property type="entry name" value="Neurensin"/>
</dbReference>
<gene>
    <name evidence="4" type="ORF">APHIGO_LOCUS1453</name>
</gene>
<evidence type="ECO:0000313" key="4">
    <source>
        <dbReference type="EMBL" id="CAH1711038.1"/>
    </source>
</evidence>
<accession>A0A9P0NEL7</accession>
<dbReference type="PANTHER" id="PTHR14796:SF3">
    <property type="entry name" value="NEURENSIN 1-LIKE-RELATED"/>
    <property type="match status" value="1"/>
</dbReference>
<dbReference type="GO" id="GO:0030133">
    <property type="term" value="C:transport vesicle"/>
    <property type="evidence" value="ECO:0007669"/>
    <property type="project" value="InterPro"/>
</dbReference>
<dbReference type="GO" id="GO:0043025">
    <property type="term" value="C:neuronal cell body"/>
    <property type="evidence" value="ECO:0007669"/>
    <property type="project" value="TreeGrafter"/>
</dbReference>
<organism evidence="4 5">
    <name type="scientific">Aphis gossypii</name>
    <name type="common">Cotton aphid</name>
    <dbReference type="NCBI Taxonomy" id="80765"/>
    <lineage>
        <taxon>Eukaryota</taxon>
        <taxon>Metazoa</taxon>
        <taxon>Ecdysozoa</taxon>
        <taxon>Arthropoda</taxon>
        <taxon>Hexapoda</taxon>
        <taxon>Insecta</taxon>
        <taxon>Pterygota</taxon>
        <taxon>Neoptera</taxon>
        <taxon>Paraneoptera</taxon>
        <taxon>Hemiptera</taxon>
        <taxon>Sternorrhyncha</taxon>
        <taxon>Aphidomorpha</taxon>
        <taxon>Aphidoidea</taxon>
        <taxon>Aphididae</taxon>
        <taxon>Aphidini</taxon>
        <taxon>Aphis</taxon>
        <taxon>Aphis</taxon>
    </lineage>
</organism>
<reference evidence="4" key="2">
    <citation type="submission" date="2022-10" db="EMBL/GenBank/DDBJ databases">
        <authorList>
            <consortium name="ENA_rothamsted_submissions"/>
            <consortium name="culmorum"/>
            <person name="King R."/>
        </authorList>
    </citation>
    <scope>NUCLEOTIDE SEQUENCE</scope>
</reference>
<feature type="region of interest" description="Disordered" evidence="1">
    <location>
        <begin position="42"/>
        <end position="102"/>
    </location>
</feature>
<dbReference type="Pfam" id="PF14927">
    <property type="entry name" value="Neurensin"/>
    <property type="match status" value="1"/>
</dbReference>